<sequence>MTVREWYWLPLNNEEPLLFLRPPSLCTTQRRVERGGGPRKSSEGGMEEGCSNHYARLIQFFLPSADWRKTVTPAILAKMKTRNMITLWRAHTHTLFLSASLYRFVLVQFFFPATFSRMVYALPHPN</sequence>
<dbReference type="EMBL" id="BPLQ01008196">
    <property type="protein sequence ID" value="GIY35659.1"/>
    <property type="molecule type" value="Genomic_DNA"/>
</dbReference>
<evidence type="ECO:0000313" key="2">
    <source>
        <dbReference type="Proteomes" id="UP001054837"/>
    </source>
</evidence>
<keyword evidence="2" id="KW-1185">Reference proteome</keyword>
<protein>
    <submittedName>
        <fullName evidence="1">Uncharacterized protein</fullName>
    </submittedName>
</protein>
<reference evidence="1 2" key="1">
    <citation type="submission" date="2021-06" db="EMBL/GenBank/DDBJ databases">
        <title>Caerostris darwini draft genome.</title>
        <authorList>
            <person name="Kono N."/>
            <person name="Arakawa K."/>
        </authorList>
    </citation>
    <scope>NUCLEOTIDE SEQUENCE [LARGE SCALE GENOMIC DNA]</scope>
</reference>
<dbReference type="AlphaFoldDB" id="A0AAV4SNT7"/>
<evidence type="ECO:0000313" key="1">
    <source>
        <dbReference type="EMBL" id="GIY35659.1"/>
    </source>
</evidence>
<accession>A0AAV4SNT7</accession>
<comment type="caution">
    <text evidence="1">The sequence shown here is derived from an EMBL/GenBank/DDBJ whole genome shotgun (WGS) entry which is preliminary data.</text>
</comment>
<organism evidence="1 2">
    <name type="scientific">Caerostris darwini</name>
    <dbReference type="NCBI Taxonomy" id="1538125"/>
    <lineage>
        <taxon>Eukaryota</taxon>
        <taxon>Metazoa</taxon>
        <taxon>Ecdysozoa</taxon>
        <taxon>Arthropoda</taxon>
        <taxon>Chelicerata</taxon>
        <taxon>Arachnida</taxon>
        <taxon>Araneae</taxon>
        <taxon>Araneomorphae</taxon>
        <taxon>Entelegynae</taxon>
        <taxon>Araneoidea</taxon>
        <taxon>Araneidae</taxon>
        <taxon>Caerostris</taxon>
    </lineage>
</organism>
<proteinExistence type="predicted"/>
<name>A0AAV4SNT7_9ARAC</name>
<dbReference type="Proteomes" id="UP001054837">
    <property type="component" value="Unassembled WGS sequence"/>
</dbReference>
<gene>
    <name evidence="1" type="ORF">CDAR_184981</name>
</gene>